<dbReference type="EMBL" id="BARS01016949">
    <property type="protein sequence ID" value="GAF92538.1"/>
    <property type="molecule type" value="Genomic_DNA"/>
</dbReference>
<evidence type="ECO:0000313" key="1">
    <source>
        <dbReference type="EMBL" id="GAF92538.1"/>
    </source>
</evidence>
<gene>
    <name evidence="1" type="ORF">S01H1_27790</name>
</gene>
<accession>X0TG76</accession>
<sequence>MRQETKEILDEIMKQWSEDKLYVLANINNEDMENFVIVKNKKGLSDNSGQQKPNKEDIICKITVPINIKKAYIYFRGSYSIDNDFEDVYEYIKNFLAIITSK</sequence>
<protein>
    <submittedName>
        <fullName evidence="1">Uncharacterized protein</fullName>
    </submittedName>
</protein>
<proteinExistence type="predicted"/>
<reference evidence="1" key="1">
    <citation type="journal article" date="2014" name="Front. Microbiol.">
        <title>High frequency of phylogenetically diverse reductive dehalogenase-homologous genes in deep subseafloor sedimentary metagenomes.</title>
        <authorList>
            <person name="Kawai M."/>
            <person name="Futagami T."/>
            <person name="Toyoda A."/>
            <person name="Takaki Y."/>
            <person name="Nishi S."/>
            <person name="Hori S."/>
            <person name="Arai W."/>
            <person name="Tsubouchi T."/>
            <person name="Morono Y."/>
            <person name="Uchiyama I."/>
            <person name="Ito T."/>
            <person name="Fujiyama A."/>
            <person name="Inagaki F."/>
            <person name="Takami H."/>
        </authorList>
    </citation>
    <scope>NUCLEOTIDE SEQUENCE</scope>
    <source>
        <strain evidence="1">Expedition CK06-06</strain>
    </source>
</reference>
<dbReference type="AlphaFoldDB" id="X0TG76"/>
<feature type="non-terminal residue" evidence="1">
    <location>
        <position position="102"/>
    </location>
</feature>
<name>X0TG76_9ZZZZ</name>
<organism evidence="1">
    <name type="scientific">marine sediment metagenome</name>
    <dbReference type="NCBI Taxonomy" id="412755"/>
    <lineage>
        <taxon>unclassified sequences</taxon>
        <taxon>metagenomes</taxon>
        <taxon>ecological metagenomes</taxon>
    </lineage>
</organism>
<comment type="caution">
    <text evidence="1">The sequence shown here is derived from an EMBL/GenBank/DDBJ whole genome shotgun (WGS) entry which is preliminary data.</text>
</comment>